<comment type="caution">
    <text evidence="3">The sequence shown here is derived from an EMBL/GenBank/DDBJ whole genome shotgun (WGS) entry which is preliminary data.</text>
</comment>
<keyword evidence="4" id="KW-1185">Reference proteome</keyword>
<dbReference type="CDD" id="cd00293">
    <property type="entry name" value="USP-like"/>
    <property type="match status" value="1"/>
</dbReference>
<dbReference type="InterPro" id="IPR006016">
    <property type="entry name" value="UspA"/>
</dbReference>
<evidence type="ECO:0000259" key="2">
    <source>
        <dbReference type="Pfam" id="PF00582"/>
    </source>
</evidence>
<gene>
    <name evidence="3" type="ORF">CfE428DRAFT_3238</name>
</gene>
<dbReference type="PANTHER" id="PTHR46268:SF6">
    <property type="entry name" value="UNIVERSAL STRESS PROTEIN UP12"/>
    <property type="match status" value="1"/>
</dbReference>
<dbReference type="PANTHER" id="PTHR46268">
    <property type="entry name" value="STRESS RESPONSE PROTEIN NHAX"/>
    <property type="match status" value="1"/>
</dbReference>
<dbReference type="SUPFAM" id="SSF52402">
    <property type="entry name" value="Adenine nucleotide alpha hydrolases-like"/>
    <property type="match status" value="2"/>
</dbReference>
<feature type="domain" description="UspA" evidence="2">
    <location>
        <begin position="25"/>
        <end position="150"/>
    </location>
</feature>
<dbReference type="AlphaFoldDB" id="B4D2V0"/>
<dbReference type="InterPro" id="IPR014729">
    <property type="entry name" value="Rossmann-like_a/b/a_fold"/>
</dbReference>
<dbReference type="Proteomes" id="UP000005824">
    <property type="component" value="Unassembled WGS sequence"/>
</dbReference>
<dbReference type="STRING" id="497964.CfE428DRAFT_3238"/>
<accession>B4D2V0</accession>
<proteinExistence type="inferred from homology"/>
<comment type="similarity">
    <text evidence="1">Belongs to the universal stress protein A family.</text>
</comment>
<evidence type="ECO:0000313" key="4">
    <source>
        <dbReference type="Proteomes" id="UP000005824"/>
    </source>
</evidence>
<evidence type="ECO:0000256" key="1">
    <source>
        <dbReference type="ARBA" id="ARBA00008791"/>
    </source>
</evidence>
<evidence type="ECO:0000313" key="3">
    <source>
        <dbReference type="EMBL" id="EDY19061.1"/>
    </source>
</evidence>
<dbReference type="Pfam" id="PF00582">
    <property type="entry name" value="Usp"/>
    <property type="match status" value="1"/>
</dbReference>
<sequence>MSDRLPSPNDDQGNDLHAASACVACGLDFSESATFAVEIAASFARALHEPLLLVHAHESAARQRLPENLNESLRRFLRDQFEETADYLRSSGIPIITAFHSGEPAMSLLTETAEHDARLLVLGAPLDGEAARRVSLEVARETPVPALFVRQPAPLKAWLSGERELRVLVGIDFSSASWVALRWVKWLRELGTCDVTVAVLEPEVLPPTGSGFHCKAEADNLVRQTTKAQEQFFRRLVETLLGRPRLRVRFEYGFARSDAHFIEMASAVRADLIAFGVGASSAARGNNQPIWPGVLHYGPFNVALVPYQFGDSAPCFAQSQKKQNHDHEPTISYK</sequence>
<dbReference type="RefSeq" id="WP_006980563.1">
    <property type="nucleotide sequence ID" value="NZ_ABVL01000009.1"/>
</dbReference>
<dbReference type="InParanoid" id="B4D2V0"/>
<reference evidence="3 4" key="1">
    <citation type="journal article" date="2011" name="J. Bacteriol.">
        <title>Genome sequence of Chthoniobacter flavus Ellin428, an aerobic heterotrophic soil bacterium.</title>
        <authorList>
            <person name="Kant R."/>
            <person name="van Passel M.W."/>
            <person name="Palva A."/>
            <person name="Lucas S."/>
            <person name="Lapidus A."/>
            <person name="Glavina Del Rio T."/>
            <person name="Dalin E."/>
            <person name="Tice H."/>
            <person name="Bruce D."/>
            <person name="Goodwin L."/>
            <person name="Pitluck S."/>
            <person name="Larimer F.W."/>
            <person name="Land M.L."/>
            <person name="Hauser L."/>
            <person name="Sangwan P."/>
            <person name="de Vos W.M."/>
            <person name="Janssen P.H."/>
            <person name="Smidt H."/>
        </authorList>
    </citation>
    <scope>NUCLEOTIDE SEQUENCE [LARGE SCALE GENOMIC DNA]</scope>
    <source>
        <strain evidence="3 4">Ellin428</strain>
    </source>
</reference>
<protein>
    <submittedName>
        <fullName evidence="3">UspA domain protein</fullName>
    </submittedName>
</protein>
<dbReference type="Gene3D" id="3.40.50.620">
    <property type="entry name" value="HUPs"/>
    <property type="match status" value="2"/>
</dbReference>
<dbReference type="eggNOG" id="COG0589">
    <property type="taxonomic scope" value="Bacteria"/>
</dbReference>
<dbReference type="EMBL" id="ABVL01000009">
    <property type="protein sequence ID" value="EDY19061.1"/>
    <property type="molecule type" value="Genomic_DNA"/>
</dbReference>
<organism evidence="3 4">
    <name type="scientific">Chthoniobacter flavus Ellin428</name>
    <dbReference type="NCBI Taxonomy" id="497964"/>
    <lineage>
        <taxon>Bacteria</taxon>
        <taxon>Pseudomonadati</taxon>
        <taxon>Verrucomicrobiota</taxon>
        <taxon>Spartobacteria</taxon>
        <taxon>Chthoniobacterales</taxon>
        <taxon>Chthoniobacteraceae</taxon>
        <taxon>Chthoniobacter</taxon>
    </lineage>
</organism>
<name>B4D2V0_9BACT</name>